<accession>A0A8J4CF98</accession>
<feature type="transmembrane region" description="Helical" evidence="2">
    <location>
        <begin position="6"/>
        <end position="26"/>
    </location>
</feature>
<gene>
    <name evidence="3" type="ORF">Vretifemale_8420</name>
    <name evidence="4" type="ORF">Vretimale_79</name>
</gene>
<keyword evidence="2" id="KW-0812">Transmembrane</keyword>
<keyword evidence="2" id="KW-1133">Transmembrane helix</keyword>
<keyword evidence="2" id="KW-0472">Membrane</keyword>
<dbReference type="AlphaFoldDB" id="A0A8J4CF98"/>
<organism evidence="3 5">
    <name type="scientific">Volvox reticuliferus</name>
    <dbReference type="NCBI Taxonomy" id="1737510"/>
    <lineage>
        <taxon>Eukaryota</taxon>
        <taxon>Viridiplantae</taxon>
        <taxon>Chlorophyta</taxon>
        <taxon>core chlorophytes</taxon>
        <taxon>Chlorophyceae</taxon>
        <taxon>CS clade</taxon>
        <taxon>Chlamydomonadales</taxon>
        <taxon>Volvocaceae</taxon>
        <taxon>Volvox</taxon>
    </lineage>
</organism>
<proteinExistence type="predicted"/>
<comment type="caution">
    <text evidence="3">The sequence shown here is derived from an EMBL/GenBank/DDBJ whole genome shotgun (WGS) entry which is preliminary data.</text>
</comment>
<dbReference type="Proteomes" id="UP000722791">
    <property type="component" value="Unassembled WGS sequence"/>
</dbReference>
<dbReference type="Proteomes" id="UP000747110">
    <property type="component" value="Unassembled WGS sequence"/>
</dbReference>
<feature type="region of interest" description="Disordered" evidence="1">
    <location>
        <begin position="55"/>
        <end position="81"/>
    </location>
</feature>
<name>A0A8J4CF98_9CHLO</name>
<sequence>MEVTFWDKVWLVSIGVVACLVTIILITNSHRLQRHGDLIPAEASAYEAQAPRIAKAAAAEQTEQSGRSSSPHNKVKTLPQVKEEEVATPVLQAVKSLKGADPPRTSRFANQMVGAT</sequence>
<evidence type="ECO:0000256" key="2">
    <source>
        <dbReference type="SAM" id="Phobius"/>
    </source>
</evidence>
<feature type="compositionally biased region" description="Polar residues" evidence="1">
    <location>
        <begin position="61"/>
        <end position="72"/>
    </location>
</feature>
<evidence type="ECO:0000313" key="3">
    <source>
        <dbReference type="EMBL" id="GIL79011.1"/>
    </source>
</evidence>
<reference evidence="3" key="1">
    <citation type="journal article" date="2021" name="Proc. Natl. Acad. Sci. U.S.A.">
        <title>Three genomes in the algal genus Volvox reveal the fate of a haploid sex-determining region after a transition to homothallism.</title>
        <authorList>
            <person name="Yamamoto K."/>
            <person name="Hamaji T."/>
            <person name="Kawai-Toyooka H."/>
            <person name="Matsuzaki R."/>
            <person name="Takahashi F."/>
            <person name="Nishimura Y."/>
            <person name="Kawachi M."/>
            <person name="Noguchi H."/>
            <person name="Minakuchi Y."/>
            <person name="Umen J.G."/>
            <person name="Toyoda A."/>
            <person name="Nozaki H."/>
        </authorList>
    </citation>
    <scope>NUCLEOTIDE SEQUENCE</scope>
    <source>
        <strain evidence="4">NIES-3785</strain>
        <strain evidence="3">NIES-3786</strain>
    </source>
</reference>
<protein>
    <submittedName>
        <fullName evidence="3">Uncharacterized protein</fullName>
    </submittedName>
</protein>
<evidence type="ECO:0000313" key="4">
    <source>
        <dbReference type="EMBL" id="GIL93778.1"/>
    </source>
</evidence>
<keyword evidence="5" id="KW-1185">Reference proteome</keyword>
<evidence type="ECO:0000256" key="1">
    <source>
        <dbReference type="SAM" id="MobiDB-lite"/>
    </source>
</evidence>
<dbReference type="OrthoDB" id="564565at2759"/>
<evidence type="ECO:0000313" key="5">
    <source>
        <dbReference type="Proteomes" id="UP000747110"/>
    </source>
</evidence>
<dbReference type="EMBL" id="BNCQ01000001">
    <property type="protein sequence ID" value="GIL93778.1"/>
    <property type="molecule type" value="Genomic_DNA"/>
</dbReference>
<dbReference type="EMBL" id="BNCP01000014">
    <property type="protein sequence ID" value="GIL79011.1"/>
    <property type="molecule type" value="Genomic_DNA"/>
</dbReference>